<evidence type="ECO:0000313" key="1">
    <source>
        <dbReference type="EMBL" id="WLS04150.1"/>
    </source>
</evidence>
<organism evidence="1 2">
    <name type="scientific">Shinella oryzae</name>
    <dbReference type="NCBI Taxonomy" id="2871820"/>
    <lineage>
        <taxon>Bacteria</taxon>
        <taxon>Pseudomonadati</taxon>
        <taxon>Pseudomonadota</taxon>
        <taxon>Alphaproteobacteria</taxon>
        <taxon>Hyphomicrobiales</taxon>
        <taxon>Rhizobiaceae</taxon>
        <taxon>Shinella</taxon>
    </lineage>
</organism>
<evidence type="ECO:0000313" key="2">
    <source>
        <dbReference type="Proteomes" id="UP001225788"/>
    </source>
</evidence>
<proteinExistence type="predicted"/>
<accession>A0ABY9K6F6</accession>
<dbReference type="Proteomes" id="UP001225788">
    <property type="component" value="Chromosome"/>
</dbReference>
<keyword evidence="2" id="KW-1185">Reference proteome</keyword>
<sequence length="329" mass="37656">MVDVRELLESAEMNDVVRAIEALRRRYAPTAEYKNDHEWPVAIARVGRFRAELVFKIILSDEKYYPGYKEVLTAALAGWVISPPSVHARESLMIHAAVAFMEKAGELVGNQDLLTLQKDLAARYVIIGPQFLTEIYDCLGGSQAFADAPSFDELWNAFDSIEKQMITVARAIAYLHHAVDKFSRPGIQLYPSLNKAVAILNELKKRVGKDKFQQKYVSRSTLHYRWSNTKETLALIYAASTIKVNRKTLLGLILDGFLSYDDHRAHIHLWAGRAKYVSEHIFARMDDLTIQRKTDRLLGKVSPVKFKPPKLDPIEVACFDHTFRRFIRY</sequence>
<dbReference type="RefSeq" id="WP_306160047.1">
    <property type="nucleotide sequence ID" value="NZ_CP132314.1"/>
</dbReference>
<gene>
    <name evidence="1" type="ORF">Q9315_05900</name>
</gene>
<dbReference type="EMBL" id="CP132314">
    <property type="protein sequence ID" value="WLS04150.1"/>
    <property type="molecule type" value="Genomic_DNA"/>
</dbReference>
<protein>
    <submittedName>
        <fullName evidence="1">Uncharacterized protein</fullName>
    </submittedName>
</protein>
<reference evidence="1 2" key="1">
    <citation type="submission" date="2023-08" db="EMBL/GenBank/DDBJ databases">
        <title>Pathogen: clinical or host-associated sample.</title>
        <authorList>
            <person name="Hergert J."/>
            <person name="Casey R."/>
            <person name="Wagner J."/>
            <person name="Young E.L."/>
            <person name="Oakeson K.F."/>
        </authorList>
    </citation>
    <scope>NUCLEOTIDE SEQUENCE [LARGE SCALE GENOMIC DNA]</scope>
    <source>
        <strain evidence="1 2">UPHL-collab-2</strain>
    </source>
</reference>
<name>A0ABY9K6F6_9HYPH</name>